<name>A0A0F7VEH3_PENBI</name>
<gene>
    <name evidence="1" type="ORF">PMG11_03822</name>
</gene>
<dbReference type="EMBL" id="CDHK01000003">
    <property type="protein sequence ID" value="CEO59136.1"/>
    <property type="molecule type" value="Genomic_DNA"/>
</dbReference>
<evidence type="ECO:0000313" key="1">
    <source>
        <dbReference type="EMBL" id="CEO59136.1"/>
    </source>
</evidence>
<dbReference type="STRING" id="104259.A0A0F7VEH3"/>
<sequence length="128" mass="14557">MERLFSAFCKDRIRLLDFPELATQVANIIAAAPATLTKQDLLKKAAESPGDLTSSEIDLLQDRYWGNRLLDFQAKAIPNASDEDDRQFQEMVEADQGKKPWGYAIFVDPHWEAENPDRSESYDLKSAH</sequence>
<evidence type="ECO:0000313" key="2">
    <source>
        <dbReference type="Proteomes" id="UP000042958"/>
    </source>
</evidence>
<proteinExistence type="predicted"/>
<keyword evidence="2" id="KW-1185">Reference proteome</keyword>
<organism evidence="1 2">
    <name type="scientific">Penicillium brasilianum</name>
    <dbReference type="NCBI Taxonomy" id="104259"/>
    <lineage>
        <taxon>Eukaryota</taxon>
        <taxon>Fungi</taxon>
        <taxon>Dikarya</taxon>
        <taxon>Ascomycota</taxon>
        <taxon>Pezizomycotina</taxon>
        <taxon>Eurotiomycetes</taxon>
        <taxon>Eurotiomycetidae</taxon>
        <taxon>Eurotiales</taxon>
        <taxon>Aspergillaceae</taxon>
        <taxon>Penicillium</taxon>
    </lineage>
</organism>
<dbReference type="Proteomes" id="UP000042958">
    <property type="component" value="Unassembled WGS sequence"/>
</dbReference>
<dbReference type="OrthoDB" id="4777915at2759"/>
<reference evidence="2" key="1">
    <citation type="journal article" date="2015" name="Genome Announc.">
        <title>Draft genome sequence of the fungus Penicillium brasilianum MG11.</title>
        <authorList>
            <person name="Horn F."/>
            <person name="Linde J."/>
            <person name="Mattern D.J."/>
            <person name="Walther G."/>
            <person name="Guthke R."/>
            <person name="Brakhage A.A."/>
            <person name="Valiante V."/>
        </authorList>
    </citation>
    <scope>NUCLEOTIDE SEQUENCE [LARGE SCALE GENOMIC DNA]</scope>
    <source>
        <strain evidence="2">MG11</strain>
    </source>
</reference>
<protein>
    <submittedName>
        <fullName evidence="1">Uncharacterized protein</fullName>
    </submittedName>
</protein>
<accession>A0A0F7VEH3</accession>
<dbReference type="AlphaFoldDB" id="A0A0F7VEH3"/>